<gene>
    <name evidence="1" type="ORF">SAMEA104719789_00409</name>
</gene>
<dbReference type="AlphaFoldDB" id="A0A383TWZ6"/>
<keyword evidence="2" id="KW-1185">Reference proteome</keyword>
<dbReference type="EMBL" id="UNSC01000001">
    <property type="protein sequence ID" value="SZD71313.1"/>
    <property type="molecule type" value="Genomic_DNA"/>
</dbReference>
<organism evidence="1 2">
    <name type="scientific">Candidatus Ornithobacterium hominis</name>
    <dbReference type="NCBI Taxonomy" id="2497989"/>
    <lineage>
        <taxon>Bacteria</taxon>
        <taxon>Pseudomonadati</taxon>
        <taxon>Bacteroidota</taxon>
        <taxon>Flavobacteriia</taxon>
        <taxon>Flavobacteriales</taxon>
        <taxon>Weeksellaceae</taxon>
        <taxon>Ornithobacterium</taxon>
    </lineage>
</organism>
<sequence length="83" mass="9776">MDEKNYLIAQIASKVYKEVNFKQNFNLKNYIKKNGESQVMLTLHSQGKRKRLMLEAYIRLNFGKKKQRIKGNSKQAKTIIILT</sequence>
<protein>
    <submittedName>
        <fullName evidence="1">Uncharacterized protein</fullName>
    </submittedName>
</protein>
<dbReference type="Proteomes" id="UP000262142">
    <property type="component" value="Unassembled WGS sequence"/>
</dbReference>
<dbReference type="RefSeq" id="WP_133297993.1">
    <property type="nucleotide sequence ID" value="NZ_UNSC01000001.1"/>
</dbReference>
<evidence type="ECO:0000313" key="1">
    <source>
        <dbReference type="EMBL" id="SZD71313.1"/>
    </source>
</evidence>
<accession>A0A383TWZ6</accession>
<name>A0A383TWZ6_9FLAO</name>
<proteinExistence type="predicted"/>
<evidence type="ECO:0000313" key="2">
    <source>
        <dbReference type="Proteomes" id="UP000262142"/>
    </source>
</evidence>
<dbReference type="OrthoDB" id="1068680at2"/>
<reference evidence="1 2" key="1">
    <citation type="submission" date="2018-09" db="EMBL/GenBank/DDBJ databases">
        <authorList>
            <consortium name="Pathogen Informatics"/>
        </authorList>
    </citation>
    <scope>NUCLEOTIDE SEQUENCE [LARGE SCALE GENOMIC DNA]</scope>
    <source>
        <strain evidence="1 2">OH-22767</strain>
    </source>
</reference>